<dbReference type="GO" id="GO:0005829">
    <property type="term" value="C:cytosol"/>
    <property type="evidence" value="ECO:0007669"/>
    <property type="project" value="TreeGrafter"/>
</dbReference>
<comment type="caution">
    <text evidence="1">The sequence shown here is derived from an EMBL/GenBank/DDBJ whole genome shotgun (WGS) entry which is preliminary data.</text>
</comment>
<reference evidence="1 2" key="1">
    <citation type="journal article" date="2023" name="G3 (Bethesda)">
        <title>A chromosome-length genome assembly and annotation of blackberry (Rubus argutus, cv. 'Hillquist').</title>
        <authorList>
            <person name="Bruna T."/>
            <person name="Aryal R."/>
            <person name="Dudchenko O."/>
            <person name="Sargent D.J."/>
            <person name="Mead D."/>
            <person name="Buti M."/>
            <person name="Cavallini A."/>
            <person name="Hytonen T."/>
            <person name="Andres J."/>
            <person name="Pham M."/>
            <person name="Weisz D."/>
            <person name="Mascagni F."/>
            <person name="Usai G."/>
            <person name="Natali L."/>
            <person name="Bassil N."/>
            <person name="Fernandez G.E."/>
            <person name="Lomsadze A."/>
            <person name="Armour M."/>
            <person name="Olukolu B."/>
            <person name="Poorten T."/>
            <person name="Britton C."/>
            <person name="Davik J."/>
            <person name="Ashrafi H."/>
            <person name="Aiden E.L."/>
            <person name="Borodovsky M."/>
            <person name="Worthington M."/>
        </authorList>
    </citation>
    <scope>NUCLEOTIDE SEQUENCE [LARGE SCALE GENOMIC DNA]</scope>
    <source>
        <strain evidence="1">PI 553951</strain>
    </source>
</reference>
<dbReference type="GO" id="GO:0005634">
    <property type="term" value="C:nucleus"/>
    <property type="evidence" value="ECO:0007669"/>
    <property type="project" value="TreeGrafter"/>
</dbReference>
<dbReference type="PANTHER" id="PTHR12387:SF0">
    <property type="entry name" value="26S PROTEASOME NON-ATPASE REGULATORY SUBUNIT 8"/>
    <property type="match status" value="1"/>
</dbReference>
<dbReference type="InterPro" id="IPR006746">
    <property type="entry name" value="26S_Psome_Rpn12"/>
</dbReference>
<dbReference type="GO" id="GO:0043161">
    <property type="term" value="P:proteasome-mediated ubiquitin-dependent protein catabolic process"/>
    <property type="evidence" value="ECO:0007669"/>
    <property type="project" value="TreeGrafter"/>
</dbReference>
<dbReference type="Gene3D" id="1.25.40.990">
    <property type="match status" value="1"/>
</dbReference>
<dbReference type="GO" id="GO:0008541">
    <property type="term" value="C:proteasome regulatory particle, lid subcomplex"/>
    <property type="evidence" value="ECO:0007669"/>
    <property type="project" value="TreeGrafter"/>
</dbReference>
<evidence type="ECO:0000313" key="1">
    <source>
        <dbReference type="EMBL" id="KAK9911934.1"/>
    </source>
</evidence>
<organism evidence="1 2">
    <name type="scientific">Rubus argutus</name>
    <name type="common">Southern blackberry</name>
    <dbReference type="NCBI Taxonomy" id="59490"/>
    <lineage>
        <taxon>Eukaryota</taxon>
        <taxon>Viridiplantae</taxon>
        <taxon>Streptophyta</taxon>
        <taxon>Embryophyta</taxon>
        <taxon>Tracheophyta</taxon>
        <taxon>Spermatophyta</taxon>
        <taxon>Magnoliopsida</taxon>
        <taxon>eudicotyledons</taxon>
        <taxon>Gunneridae</taxon>
        <taxon>Pentapetalae</taxon>
        <taxon>rosids</taxon>
        <taxon>fabids</taxon>
        <taxon>Rosales</taxon>
        <taxon>Rosaceae</taxon>
        <taxon>Rosoideae</taxon>
        <taxon>Rosoideae incertae sedis</taxon>
        <taxon>Rubus</taxon>
    </lineage>
</organism>
<gene>
    <name evidence="1" type="ORF">M0R45_035814</name>
</gene>
<dbReference type="AlphaFoldDB" id="A0AAW1VU82"/>
<name>A0AAW1VU82_RUBAR</name>
<proteinExistence type="predicted"/>
<protein>
    <submittedName>
        <fullName evidence="1">Uncharacterized protein</fullName>
    </submittedName>
</protein>
<dbReference type="Proteomes" id="UP001457282">
    <property type="component" value="Unassembled WGS sequence"/>
</dbReference>
<dbReference type="EMBL" id="JBEDUW010000007">
    <property type="protein sequence ID" value="KAK9911934.1"/>
    <property type="molecule type" value="Genomic_DNA"/>
</dbReference>
<evidence type="ECO:0000313" key="2">
    <source>
        <dbReference type="Proteomes" id="UP001457282"/>
    </source>
</evidence>
<keyword evidence="2" id="KW-1185">Reference proteome</keyword>
<accession>A0AAW1VU82</accession>
<sequence>MDAKLNELAQNFRRFKAAFIPNDFNISANLLSDLKVMLIEFSSLPPLYQDTPNAAKELEIVRDIYEHAVLLSMKTEDQDAFERDFFQLKHYINVRAKRQAHLVLVTMGKCPCVLDPASEPTLMDTRVDLAISSKKGALVISSMKRKHIRYVVPIMAAPPLPVMTACEANSPLGLTRVKHQARLVLVTVGKHPRVLDPASELDLMDIELDLAFSSKEGALVISPMKHKHRRLVGSKN</sequence>
<dbReference type="PANTHER" id="PTHR12387">
    <property type="entry name" value="26S PROTEASOME NON-ATPASE REGULATORY SUBUNIT 8"/>
    <property type="match status" value="1"/>
</dbReference>